<feature type="transmembrane region" description="Helical" evidence="2">
    <location>
        <begin position="126"/>
        <end position="145"/>
    </location>
</feature>
<feature type="transmembrane region" description="Helical" evidence="2">
    <location>
        <begin position="247"/>
        <end position="265"/>
    </location>
</feature>
<feature type="transmembrane region" description="Helical" evidence="2">
    <location>
        <begin position="172"/>
        <end position="189"/>
    </location>
</feature>
<accession>A0ABV1WCU1</accession>
<protein>
    <recommendedName>
        <fullName evidence="5">Oligosaccharide repeat unit polymerase</fullName>
    </recommendedName>
</protein>
<dbReference type="RefSeq" id="WP_208640688.1">
    <property type="nucleotide sequence ID" value="NZ_MUBM01000129.1"/>
</dbReference>
<organism evidence="3 4">
    <name type="scientific">Streptomyces carpinensis</name>
    <dbReference type="NCBI Taxonomy" id="66369"/>
    <lineage>
        <taxon>Bacteria</taxon>
        <taxon>Bacillati</taxon>
        <taxon>Actinomycetota</taxon>
        <taxon>Actinomycetes</taxon>
        <taxon>Kitasatosporales</taxon>
        <taxon>Streptomycetaceae</taxon>
        <taxon>Streptomyces</taxon>
    </lineage>
</organism>
<feature type="transmembrane region" description="Helical" evidence="2">
    <location>
        <begin position="415"/>
        <end position="432"/>
    </location>
</feature>
<evidence type="ECO:0000313" key="4">
    <source>
        <dbReference type="Proteomes" id="UP001458415"/>
    </source>
</evidence>
<feature type="transmembrane region" description="Helical" evidence="2">
    <location>
        <begin position="45"/>
        <end position="67"/>
    </location>
</feature>
<feature type="transmembrane region" description="Helical" evidence="2">
    <location>
        <begin position="390"/>
        <end position="409"/>
    </location>
</feature>
<feature type="transmembrane region" description="Helical" evidence="2">
    <location>
        <begin position="201"/>
        <end position="218"/>
    </location>
</feature>
<feature type="region of interest" description="Disordered" evidence="1">
    <location>
        <begin position="442"/>
        <end position="471"/>
    </location>
</feature>
<keyword evidence="2" id="KW-0472">Membrane</keyword>
<reference evidence="3 4" key="1">
    <citation type="submission" date="2024-06" db="EMBL/GenBank/DDBJ databases">
        <title>The Natural Products Discovery Center: Release of the First 8490 Sequenced Strains for Exploring Actinobacteria Biosynthetic Diversity.</title>
        <authorList>
            <person name="Kalkreuter E."/>
            <person name="Kautsar S.A."/>
            <person name="Yang D."/>
            <person name="Bader C.D."/>
            <person name="Teijaro C.N."/>
            <person name="Fluegel L."/>
            <person name="Davis C.M."/>
            <person name="Simpson J.R."/>
            <person name="Lauterbach L."/>
            <person name="Steele A.D."/>
            <person name="Gui C."/>
            <person name="Meng S."/>
            <person name="Li G."/>
            <person name="Viehrig K."/>
            <person name="Ye F."/>
            <person name="Su P."/>
            <person name="Kiefer A.F."/>
            <person name="Nichols A."/>
            <person name="Cepeda A.J."/>
            <person name="Yan W."/>
            <person name="Fan B."/>
            <person name="Jiang Y."/>
            <person name="Adhikari A."/>
            <person name="Zheng C.-J."/>
            <person name="Schuster L."/>
            <person name="Cowan T.M."/>
            <person name="Smanski M.J."/>
            <person name="Chevrette M.G."/>
            <person name="De Carvalho L.P.S."/>
            <person name="Shen B."/>
        </authorList>
    </citation>
    <scope>NUCLEOTIDE SEQUENCE [LARGE SCALE GENOMIC DNA]</scope>
    <source>
        <strain evidence="3 4">NPDC000634</strain>
    </source>
</reference>
<dbReference type="EMBL" id="JBEPCU010000893">
    <property type="protein sequence ID" value="MER6981939.1"/>
    <property type="molecule type" value="Genomic_DNA"/>
</dbReference>
<dbReference type="Proteomes" id="UP001458415">
    <property type="component" value="Unassembled WGS sequence"/>
</dbReference>
<comment type="caution">
    <text evidence="3">The sequence shown here is derived from an EMBL/GenBank/DDBJ whole genome shotgun (WGS) entry which is preliminary data.</text>
</comment>
<evidence type="ECO:0000256" key="2">
    <source>
        <dbReference type="SAM" id="Phobius"/>
    </source>
</evidence>
<gene>
    <name evidence="3" type="ORF">ABT317_34450</name>
</gene>
<evidence type="ECO:0008006" key="5">
    <source>
        <dbReference type="Google" id="ProtNLM"/>
    </source>
</evidence>
<proteinExistence type="predicted"/>
<feature type="transmembrane region" description="Helical" evidence="2">
    <location>
        <begin position="359"/>
        <end position="378"/>
    </location>
</feature>
<evidence type="ECO:0000256" key="1">
    <source>
        <dbReference type="SAM" id="MobiDB-lite"/>
    </source>
</evidence>
<name>A0ABV1WCU1_9ACTN</name>
<keyword evidence="4" id="KW-1185">Reference proteome</keyword>
<sequence length="471" mass="50633">MVLLPGLVLLSPGTHPVLTLAAQCVVVAHSGGALARVLTDTSVRLTALGFWLFTYVWLGLAPLAMLATDTYPEGYRTGAATAFTATALTELGLVAYSAGAALARRAAGRSVVLEPLLSRRIAPVRALLLCGLSLVLAILLIPRAGGPGVFFSSRQALEQAGADGEMSKALEVSILAAPAFWALVALLHLPRPRAGDRLLRAVRLLLLPLFLGLNAVVNNPISRPRFWVGTVLLVLLFSWRRFSRPRAFRLAAAALAAVVLLVFPYSDYFRTDKREAIQVLSPAEQFTTNMDYDAFQQMLVGVDYVKEAGFSPSAVLGPALFMVPRSAWPGKPEPVATTLAEYAGYRFQNLSAPLWIESYLWGGAPAVVAVFCLLGAAGRRMDDIRERLRGRRATLAVLLVPAFAFYQMIFLRGSLLAVMAPMTLFLALPLVISSSAARSSRSPSPACPPADADHVPIPAQGGFRAQPHRLR</sequence>
<keyword evidence="2" id="KW-1133">Transmembrane helix</keyword>
<feature type="transmembrane region" description="Helical" evidence="2">
    <location>
        <begin position="224"/>
        <end position="240"/>
    </location>
</feature>
<keyword evidence="2" id="KW-0812">Transmembrane</keyword>
<evidence type="ECO:0000313" key="3">
    <source>
        <dbReference type="EMBL" id="MER6981939.1"/>
    </source>
</evidence>